<feature type="compositionally biased region" description="Polar residues" evidence="5">
    <location>
        <begin position="851"/>
        <end position="862"/>
    </location>
</feature>
<dbReference type="OrthoDB" id="694479at2759"/>
<keyword evidence="3" id="KW-1015">Disulfide bond</keyword>
<dbReference type="SMART" id="SM00408">
    <property type="entry name" value="IGc2"/>
    <property type="match status" value="1"/>
</dbReference>
<feature type="region of interest" description="Disordered" evidence="5">
    <location>
        <begin position="145"/>
        <end position="167"/>
    </location>
</feature>
<feature type="compositionally biased region" description="Polar residues" evidence="5">
    <location>
        <begin position="669"/>
        <end position="690"/>
    </location>
</feature>
<dbReference type="InterPro" id="IPR036179">
    <property type="entry name" value="Ig-like_dom_sf"/>
</dbReference>
<feature type="compositionally biased region" description="Polar residues" evidence="5">
    <location>
        <begin position="408"/>
        <end position="419"/>
    </location>
</feature>
<dbReference type="InterPro" id="IPR003598">
    <property type="entry name" value="Ig_sub2"/>
</dbReference>
<dbReference type="InterPro" id="IPR013783">
    <property type="entry name" value="Ig-like_fold"/>
</dbReference>
<dbReference type="InterPro" id="IPR003599">
    <property type="entry name" value="Ig_sub"/>
</dbReference>
<sequence length="862" mass="89988">EDGRIIVARAGTLTLRTADTFDTGLYHCIGTNDLDADALTFRLTVLDPAAELTAVNGAQLSTFVGATLYLPCTSTATPDAAVSWVLPEHVVLHHSAGNRHIFDNGTLRIEGVTERDHGYFRCVAANQYGVDLLVFQVLVRKDQNPPEKKHVRDWEEGDGSGNAVPVPAAAQEHPLPALAALPADPGSAASAPSSRVPQRAREGSSPGEMTARRHGDSVSRRFRGHRRQFVSSARRVDPQRWAAFLEKTKRNSTLIEKRGEVAAKPPSPVPQVPGDEEEASGDLVSPEDEFMLPVTELVAVPALGTTSSPLARKTSLRVTEAVTPLPSPFASSVSTDSRRPQTHPEPTVTDSWERPGVNPTSGGGVKQSVVPEGAGRASAPAGQAPVLSEDSDELQHLKSVSAAPLRNLTGTSRPVTSPTAVARLHVVPEPGEIPTRASDQTPAVAVSEPSPGFGHAGFQDTPKQVTPRPALASTTITHQQSESAQAITARTARVRQQHGGRRKISGRRRIARPGRVPGRKEHRYNFRRPGSARGSAAVAPDVPLSTRYVSCLPALHNSSCSISPSSAEAPLSPPSVGTGPLEQPGAGARADTAFPRGEESQASAAPTAGPVTAAGTRDTPRWQVETSAPFQTTTGGVQPSSMRPPAPAGRTAHAAAGRTRTASAGLSPTLESVTPSTEPGASPKNSQQGKFTWEHLFGSDAQQEVLTVAPGRQTDAFPSTEVSAMLPESTMASSVSRASPWHLTPVAAGGNHSGGFSSAAKPTRGGDGRSAGRLPATELRSYSSLAPRATQEMAATGWKPTVTPGPAPQADTSIPRSRALGVGGKRGPRRRRPLKSPAASLSVPAGAAVSPSGSTALPVLTT</sequence>
<feature type="compositionally biased region" description="Low complexity" evidence="5">
    <location>
        <begin position="559"/>
        <end position="570"/>
    </location>
</feature>
<evidence type="ECO:0000256" key="1">
    <source>
        <dbReference type="ARBA" id="ARBA00022729"/>
    </source>
</evidence>
<dbReference type="EMBL" id="VXBZ01001600">
    <property type="protein sequence ID" value="NXP44925.1"/>
    <property type="molecule type" value="Genomic_DNA"/>
</dbReference>
<feature type="region of interest" description="Disordered" evidence="5">
    <location>
        <begin position="743"/>
        <end position="862"/>
    </location>
</feature>
<evidence type="ECO:0000256" key="5">
    <source>
        <dbReference type="SAM" id="MobiDB-lite"/>
    </source>
</evidence>
<evidence type="ECO:0000256" key="2">
    <source>
        <dbReference type="ARBA" id="ARBA00022737"/>
    </source>
</evidence>
<evidence type="ECO:0000256" key="3">
    <source>
        <dbReference type="ARBA" id="ARBA00023157"/>
    </source>
</evidence>
<feature type="non-terminal residue" evidence="7">
    <location>
        <position position="862"/>
    </location>
</feature>
<keyword evidence="8" id="KW-1185">Reference proteome</keyword>
<keyword evidence="2" id="KW-0677">Repeat</keyword>
<dbReference type="SUPFAM" id="SSF48726">
    <property type="entry name" value="Immunoglobulin"/>
    <property type="match status" value="2"/>
</dbReference>
<evidence type="ECO:0000259" key="6">
    <source>
        <dbReference type="PROSITE" id="PS50835"/>
    </source>
</evidence>
<feature type="compositionally biased region" description="Polar residues" evidence="5">
    <location>
        <begin position="624"/>
        <end position="641"/>
    </location>
</feature>
<feature type="compositionally biased region" description="Basic and acidic residues" evidence="5">
    <location>
        <begin position="145"/>
        <end position="154"/>
    </location>
</feature>
<feature type="compositionally biased region" description="Low complexity" evidence="5">
    <location>
        <begin position="179"/>
        <end position="194"/>
    </location>
</feature>
<dbReference type="InterPro" id="IPR007110">
    <property type="entry name" value="Ig-like_dom"/>
</dbReference>
<dbReference type="AlphaFoldDB" id="A0A7L2ACP8"/>
<dbReference type="InterPro" id="IPR051170">
    <property type="entry name" value="Neural/epithelial_adhesion"/>
</dbReference>
<keyword evidence="4" id="KW-0393">Immunoglobulin domain</keyword>
<name>A0A7L2ACP8_9GRUI</name>
<organism evidence="7 8">
    <name type="scientific">Heliornis fulica</name>
    <name type="common">sungrebe</name>
    <dbReference type="NCBI Taxonomy" id="54369"/>
    <lineage>
        <taxon>Eukaryota</taxon>
        <taxon>Metazoa</taxon>
        <taxon>Chordata</taxon>
        <taxon>Craniata</taxon>
        <taxon>Vertebrata</taxon>
        <taxon>Euteleostomi</taxon>
        <taxon>Archelosauria</taxon>
        <taxon>Archosauria</taxon>
        <taxon>Dinosauria</taxon>
        <taxon>Saurischia</taxon>
        <taxon>Theropoda</taxon>
        <taxon>Coelurosauria</taxon>
        <taxon>Aves</taxon>
        <taxon>Neognathae</taxon>
        <taxon>Neoaves</taxon>
        <taxon>Gruiformes</taxon>
        <taxon>Heliornithidae</taxon>
        <taxon>Heliornis</taxon>
    </lineage>
</organism>
<feature type="compositionally biased region" description="Low complexity" evidence="5">
    <location>
        <begin position="602"/>
        <end position="616"/>
    </location>
</feature>
<evidence type="ECO:0000256" key="4">
    <source>
        <dbReference type="ARBA" id="ARBA00023319"/>
    </source>
</evidence>
<dbReference type="PANTHER" id="PTHR12231">
    <property type="entry name" value="CTX-RELATED TYPE I TRANSMEMBRANE PROTEIN"/>
    <property type="match status" value="1"/>
</dbReference>
<dbReference type="CDD" id="cd00096">
    <property type="entry name" value="Ig"/>
    <property type="match status" value="1"/>
</dbReference>
<dbReference type="Pfam" id="PF13927">
    <property type="entry name" value="Ig_3"/>
    <property type="match status" value="1"/>
</dbReference>
<feature type="region of interest" description="Disordered" evidence="5">
    <location>
        <begin position="258"/>
        <end position="284"/>
    </location>
</feature>
<feature type="region of interest" description="Disordered" evidence="5">
    <location>
        <begin position="325"/>
        <end position="538"/>
    </location>
</feature>
<comment type="caution">
    <text evidence="7">The sequence shown here is derived from an EMBL/GenBank/DDBJ whole genome shotgun (WGS) entry which is preliminary data.</text>
</comment>
<feature type="compositionally biased region" description="Low complexity" evidence="5">
    <location>
        <begin position="648"/>
        <end position="665"/>
    </location>
</feature>
<feature type="region of interest" description="Disordered" evidence="5">
    <location>
        <begin position="559"/>
        <end position="692"/>
    </location>
</feature>
<feature type="domain" description="Ig-like" evidence="6">
    <location>
        <begin position="48"/>
        <end position="126"/>
    </location>
</feature>
<feature type="compositionally biased region" description="Polar residues" evidence="5">
    <location>
        <begin position="472"/>
        <end position="488"/>
    </location>
</feature>
<protein>
    <submittedName>
        <fullName evidence="7">IGS10 protein</fullName>
    </submittedName>
</protein>
<dbReference type="PANTHER" id="PTHR12231:SF253">
    <property type="entry name" value="DPR-INTERACTING PROTEIN ETA, ISOFORM B-RELATED"/>
    <property type="match status" value="1"/>
</dbReference>
<evidence type="ECO:0000313" key="7">
    <source>
        <dbReference type="EMBL" id="NXP44925.1"/>
    </source>
</evidence>
<dbReference type="PROSITE" id="PS50835">
    <property type="entry name" value="IG_LIKE"/>
    <property type="match status" value="1"/>
</dbReference>
<evidence type="ECO:0000313" key="8">
    <source>
        <dbReference type="Proteomes" id="UP000590868"/>
    </source>
</evidence>
<feature type="compositionally biased region" description="Basic and acidic residues" evidence="5">
    <location>
        <begin position="210"/>
        <end position="219"/>
    </location>
</feature>
<reference evidence="7 8" key="1">
    <citation type="submission" date="2019-09" db="EMBL/GenBank/DDBJ databases">
        <title>Bird 10,000 Genomes (B10K) Project - Family phase.</title>
        <authorList>
            <person name="Zhang G."/>
        </authorList>
    </citation>
    <scope>NUCLEOTIDE SEQUENCE [LARGE SCALE GENOMIC DNA]</scope>
    <source>
        <strain evidence="7">B10K-DU-001-55</strain>
        <tissue evidence="7">Muscle</tissue>
    </source>
</reference>
<dbReference type="Gene3D" id="2.60.40.10">
    <property type="entry name" value="Immunoglobulins"/>
    <property type="match status" value="1"/>
</dbReference>
<dbReference type="Proteomes" id="UP000590868">
    <property type="component" value="Unassembled WGS sequence"/>
</dbReference>
<keyword evidence="1" id="KW-0732">Signal</keyword>
<accession>A0A7L2ACP8</accession>
<feature type="compositionally biased region" description="Acidic residues" evidence="5">
    <location>
        <begin position="274"/>
        <end position="284"/>
    </location>
</feature>
<feature type="non-terminal residue" evidence="7">
    <location>
        <position position="1"/>
    </location>
</feature>
<gene>
    <name evidence="7" type="primary">Igsf10_1</name>
    <name evidence="7" type="ORF">HELFUL_R15017</name>
</gene>
<proteinExistence type="predicted"/>
<feature type="region of interest" description="Disordered" evidence="5">
    <location>
        <begin position="179"/>
        <end position="225"/>
    </location>
</feature>
<dbReference type="SMART" id="SM00409">
    <property type="entry name" value="IG"/>
    <property type="match status" value="1"/>
</dbReference>
<feature type="compositionally biased region" description="Basic residues" evidence="5">
    <location>
        <begin position="492"/>
        <end position="512"/>
    </location>
</feature>